<dbReference type="EMBL" id="KZ996452">
    <property type="protein sequence ID" value="RKO88831.1"/>
    <property type="molecule type" value="Genomic_DNA"/>
</dbReference>
<name>A0A4P9W8H6_9FUNG</name>
<sequence>MEKQPTPQSWLETEGEAQIDKRQCRNNKVGRQNMHKREGREVQGLATGSPSRKERGVEGEGLTGRDPRRRFVLSRGRAAGRAASPSPTAPQRSECQDDGLFPLNSGPKGDGARRAFLAVWGSRDDDTIRLTSFGPDVFCPAPVKERSGPKSPKVVAQNRSKGGGGLMGDVDSGLRLEALRSYRALPNVAPTKAMSRNDSEHRLDNPGGKMRSATAAIGQRRVDFAASRYREVERTVQFVPARLTEDETGSRERMMRGRGTHPAAEPFLFLRPRQGECTRKAERAAPSSSAAHPSPPKGNAFIVYQFTGENCDAGEMCLSPFLRVVGGVTEANDVAEGTQAARPISEVEEGGLISVGKRFW</sequence>
<keyword evidence="3" id="KW-1185">Reference proteome</keyword>
<reference evidence="3" key="1">
    <citation type="journal article" date="2018" name="Nat. Microbiol.">
        <title>Leveraging single-cell genomics to expand the fungal tree of life.</title>
        <authorList>
            <person name="Ahrendt S.R."/>
            <person name="Quandt C.A."/>
            <person name="Ciobanu D."/>
            <person name="Clum A."/>
            <person name="Salamov A."/>
            <person name="Andreopoulos B."/>
            <person name="Cheng J.F."/>
            <person name="Woyke T."/>
            <person name="Pelin A."/>
            <person name="Henrissat B."/>
            <person name="Reynolds N.K."/>
            <person name="Benny G.L."/>
            <person name="Smith M.E."/>
            <person name="James T.Y."/>
            <person name="Grigoriev I.V."/>
        </authorList>
    </citation>
    <scope>NUCLEOTIDE SEQUENCE [LARGE SCALE GENOMIC DNA]</scope>
</reference>
<evidence type="ECO:0000256" key="1">
    <source>
        <dbReference type="SAM" id="MobiDB-lite"/>
    </source>
</evidence>
<dbReference type="Proteomes" id="UP000269721">
    <property type="component" value="Unassembled WGS sequence"/>
</dbReference>
<feature type="region of interest" description="Disordered" evidence="1">
    <location>
        <begin position="25"/>
        <end position="108"/>
    </location>
</feature>
<dbReference type="AlphaFoldDB" id="A0A4P9W8H6"/>
<feature type="region of interest" description="Disordered" evidence="1">
    <location>
        <begin position="278"/>
        <end position="297"/>
    </location>
</feature>
<organism evidence="2 3">
    <name type="scientific">Blyttiomyces helicus</name>
    <dbReference type="NCBI Taxonomy" id="388810"/>
    <lineage>
        <taxon>Eukaryota</taxon>
        <taxon>Fungi</taxon>
        <taxon>Fungi incertae sedis</taxon>
        <taxon>Chytridiomycota</taxon>
        <taxon>Chytridiomycota incertae sedis</taxon>
        <taxon>Chytridiomycetes</taxon>
        <taxon>Chytridiomycetes incertae sedis</taxon>
        <taxon>Blyttiomyces</taxon>
    </lineage>
</organism>
<accession>A0A4P9W8H6</accession>
<protein>
    <submittedName>
        <fullName evidence="2">Uncharacterized protein</fullName>
    </submittedName>
</protein>
<proteinExistence type="predicted"/>
<feature type="compositionally biased region" description="Basic and acidic residues" evidence="1">
    <location>
        <begin position="51"/>
        <end position="66"/>
    </location>
</feature>
<gene>
    <name evidence="2" type="ORF">BDK51DRAFT_39863</name>
</gene>
<feature type="compositionally biased region" description="Low complexity" evidence="1">
    <location>
        <begin position="74"/>
        <end position="90"/>
    </location>
</feature>
<evidence type="ECO:0000313" key="2">
    <source>
        <dbReference type="EMBL" id="RKO88831.1"/>
    </source>
</evidence>
<feature type="region of interest" description="Disordered" evidence="1">
    <location>
        <begin position="141"/>
        <end position="169"/>
    </location>
</feature>
<evidence type="ECO:0000313" key="3">
    <source>
        <dbReference type="Proteomes" id="UP000269721"/>
    </source>
</evidence>